<dbReference type="Pfam" id="PF17802">
    <property type="entry name" value="SpaA"/>
    <property type="match status" value="4"/>
</dbReference>
<evidence type="ECO:0000256" key="7">
    <source>
        <dbReference type="SAM" id="Phobius"/>
    </source>
</evidence>
<feature type="domain" description="Gram-positive cocci surface proteins LPxTG" evidence="9">
    <location>
        <begin position="1220"/>
        <end position="1257"/>
    </location>
</feature>
<accession>A0A4R3T8M7</accession>
<dbReference type="Gene3D" id="2.60.40.10">
    <property type="entry name" value="Immunoglobulins"/>
    <property type="match status" value="5"/>
</dbReference>
<feature type="region of interest" description="Disordered" evidence="6">
    <location>
        <begin position="1168"/>
        <end position="1226"/>
    </location>
</feature>
<organism evidence="10 11">
    <name type="scientific">Longicatena caecimuris</name>
    <dbReference type="NCBI Taxonomy" id="1796635"/>
    <lineage>
        <taxon>Bacteria</taxon>
        <taxon>Bacillati</taxon>
        <taxon>Bacillota</taxon>
        <taxon>Erysipelotrichia</taxon>
        <taxon>Erysipelotrichales</taxon>
        <taxon>Erysipelotrichaceae</taxon>
        <taxon>Longicatena</taxon>
    </lineage>
</organism>
<keyword evidence="4 8" id="KW-0732">Signal</keyword>
<dbReference type="InterPro" id="IPR019931">
    <property type="entry name" value="LPXTG_anchor"/>
</dbReference>
<keyword evidence="2" id="KW-0134">Cell wall</keyword>
<evidence type="ECO:0000256" key="6">
    <source>
        <dbReference type="SAM" id="MobiDB-lite"/>
    </source>
</evidence>
<dbReference type="AlphaFoldDB" id="A0A4R3T8M7"/>
<gene>
    <name evidence="10" type="ORF">EDD61_11938</name>
</gene>
<dbReference type="PANTHER" id="PTHR36108">
    <property type="entry name" value="COLOSSIN-B-RELATED"/>
    <property type="match status" value="1"/>
</dbReference>
<name>A0A4R3T8M7_9FIRM</name>
<dbReference type="PROSITE" id="PS50847">
    <property type="entry name" value="GRAM_POS_ANCHORING"/>
    <property type="match status" value="1"/>
</dbReference>
<comment type="caution">
    <text evidence="10">The sequence shown here is derived from an EMBL/GenBank/DDBJ whole genome shotgun (WGS) entry which is preliminary data.</text>
</comment>
<reference evidence="10 11" key="1">
    <citation type="submission" date="2019-03" db="EMBL/GenBank/DDBJ databases">
        <title>Genomic Encyclopedia of Type Strains, Phase IV (KMG-IV): sequencing the most valuable type-strain genomes for metagenomic binning, comparative biology and taxonomic classification.</title>
        <authorList>
            <person name="Goeker M."/>
        </authorList>
    </citation>
    <scope>NUCLEOTIDE SEQUENCE [LARGE SCALE GENOMIC DNA]</scope>
    <source>
        <strain evidence="10 11">DSM 29481</strain>
    </source>
</reference>
<dbReference type="Proteomes" id="UP000295773">
    <property type="component" value="Unassembled WGS sequence"/>
</dbReference>
<dbReference type="PANTHER" id="PTHR36108:SF13">
    <property type="entry name" value="COLOSSIN-B-RELATED"/>
    <property type="match status" value="1"/>
</dbReference>
<feature type="compositionally biased region" description="Polar residues" evidence="6">
    <location>
        <begin position="1215"/>
        <end position="1226"/>
    </location>
</feature>
<evidence type="ECO:0000259" key="9">
    <source>
        <dbReference type="PROSITE" id="PS50847"/>
    </source>
</evidence>
<feature type="compositionally biased region" description="Basic and acidic residues" evidence="6">
    <location>
        <begin position="1170"/>
        <end position="1183"/>
    </location>
</feature>
<evidence type="ECO:0000256" key="3">
    <source>
        <dbReference type="ARBA" id="ARBA00022525"/>
    </source>
</evidence>
<proteinExistence type="inferred from homology"/>
<dbReference type="NCBIfam" id="NF033903">
    <property type="entry name" value="VaFE_rpt"/>
    <property type="match status" value="2"/>
</dbReference>
<dbReference type="NCBIfam" id="TIGR01167">
    <property type="entry name" value="LPXTG_anchor"/>
    <property type="match status" value="1"/>
</dbReference>
<feature type="chain" id="PRO_5021025478" evidence="8">
    <location>
        <begin position="30"/>
        <end position="1257"/>
    </location>
</feature>
<evidence type="ECO:0000256" key="8">
    <source>
        <dbReference type="SAM" id="SignalP"/>
    </source>
</evidence>
<evidence type="ECO:0000313" key="10">
    <source>
        <dbReference type="EMBL" id="TCU57137.1"/>
    </source>
</evidence>
<comment type="similarity">
    <text evidence="1">Belongs to the serine-aspartate repeat-containing protein (SDr) family.</text>
</comment>
<feature type="signal peptide" evidence="8">
    <location>
        <begin position="1"/>
        <end position="29"/>
    </location>
</feature>
<evidence type="ECO:0000256" key="4">
    <source>
        <dbReference type="ARBA" id="ARBA00022729"/>
    </source>
</evidence>
<evidence type="ECO:0000256" key="5">
    <source>
        <dbReference type="ARBA" id="ARBA00023088"/>
    </source>
</evidence>
<dbReference type="RefSeq" id="WP_152331228.1">
    <property type="nucleotide sequence ID" value="NZ_JAJBLY010000023.1"/>
</dbReference>
<evidence type="ECO:0000256" key="2">
    <source>
        <dbReference type="ARBA" id="ARBA00022512"/>
    </source>
</evidence>
<evidence type="ECO:0000313" key="11">
    <source>
        <dbReference type="Proteomes" id="UP000295773"/>
    </source>
</evidence>
<keyword evidence="11" id="KW-1185">Reference proteome</keyword>
<feature type="compositionally biased region" description="Basic and acidic residues" evidence="6">
    <location>
        <begin position="1190"/>
        <end position="1212"/>
    </location>
</feature>
<dbReference type="InterPro" id="IPR041100">
    <property type="entry name" value="TQ"/>
</dbReference>
<sequence>MKKKLKRLLTGMLTLATVFTTLPASTVHASEKQYWTDAEEKAGYVEKVMNDGSIGSTFHEGIMTVEGETAYCVDINTDFQSGYKTRSDASSRMSADQIADVALSLEYVKQYGARHTGLNHKQLYLLEQCVVWQRLSVHLGWQCDNVRASYDEISKAIQDEVYAGAKAFVKANKGRYECGGYIYTGKGQDIGQFWAKLNVGNAKLQKVSSNASITNGSDVYSLAGAVYGVYSDKNCQNVITTLTTDSNGNTEAVEVKAGTVYIKEQQAPAGFKLDKNVYPLTVEAGKTATLKVSDTPKVTETLLELFKIDLETGQDNPQGNASLAGAEFTWKYYDGYYNKGNLPAEATRTWTTQTLAEKDSDGTVHYVTRLADKYKVAGDSFYSQNGINCLPLGTITVEETKAPTGYLLEGAYMQANGSTEQIKGMYVTQITEDGDLAVLSGSNQHSVSDKVIRGGVKVQKRDLETKDATPQGNAILENTEFIITSLNESPVLVEGSFYKKNDVVKTINTGIDGIAFTASDTLPYGKYRIDESKSPQGYLATGVLSREFEITENGKIVDLTGEETAIFNQIIRGGVKIQKRDLETKDTKPQGGATLKDTAFSITSLNENAVLVDGKLYGKDEVVKTIHTGVDGIASTASDTLPYGTYRIDETKAPEGYLTTGAVSHEFTITENGKIIDLTDKENSAYNQVIRGGVKIQKRDLETKDTKPQGGATLKDTAFSITSLNENAVLVGGKLFGKDEVVKTIHTGIDGIASTASDTLPYGRYRIDESKAPEGYLRTGAVSREFEIKENGKIVDLTSEESSIYNQIKRGDIEGVKIGAGTHKRLADVPFKITSKTTGESHIVVTDKNGQFSTASDWASHKHNTNAGKTSEDGVWFGSSEPDDSKGALLYDTYEIEELRCASNKGFKLIPAFDIVVSRDRTVIDLGTLTDEYEKEISIHTTATSKDGEKSILAGKEVTIVDTVKLDGLVKGTKYQLKGWQMLKEENAELVIDGNRVESEYTFTADSEEMKIEIEYTFNASELGGKNLVTFEELYDLSNPKEPVKVAEHKDIEDDGQTVLITERIINIHTTATSKDGEKVVEAGKEVTIIDTAKLDGLEIGTKYQLKGWQMIKEENAELVIDGKRVENDYSFVADSETMEVQIAFTFDASELGGKDLVTFEELYDLSNPDEPKKVTEHKDINDKGQTVTVKEKPETPAPEEPEKPSTPDKPDTPVQKTDSPKTGDTTNIIGLLVLLGASGIALAGTYFLKKRKTKKS</sequence>
<keyword evidence="3" id="KW-0964">Secreted</keyword>
<dbReference type="InterPro" id="IPR041033">
    <property type="entry name" value="SpaA_PFL_dom_1"/>
</dbReference>
<keyword evidence="7" id="KW-0812">Transmembrane</keyword>
<feature type="transmembrane region" description="Helical" evidence="7">
    <location>
        <begin position="1229"/>
        <end position="1249"/>
    </location>
</feature>
<dbReference type="Gene3D" id="2.60.40.3930">
    <property type="match status" value="2"/>
</dbReference>
<protein>
    <submittedName>
        <fullName evidence="10">LPXTG-motif cell wall-anchored protein</fullName>
    </submittedName>
</protein>
<keyword evidence="7" id="KW-0472">Membrane</keyword>
<dbReference type="InterPro" id="IPR013783">
    <property type="entry name" value="Ig-like_fold"/>
</dbReference>
<keyword evidence="5" id="KW-0572">Peptidoglycan-anchor</keyword>
<dbReference type="EMBL" id="SMBP01000019">
    <property type="protein sequence ID" value="TCU57137.1"/>
    <property type="molecule type" value="Genomic_DNA"/>
</dbReference>
<evidence type="ECO:0000256" key="1">
    <source>
        <dbReference type="ARBA" id="ARBA00007257"/>
    </source>
</evidence>
<dbReference type="Pfam" id="PF18202">
    <property type="entry name" value="TQ"/>
    <property type="match status" value="2"/>
</dbReference>
<keyword evidence="7" id="KW-1133">Transmembrane helix</keyword>